<dbReference type="AlphaFoldDB" id="A0A2T3W6P0"/>
<protein>
    <recommendedName>
        <fullName evidence="2">Swt1-like HEPN domain-containing protein</fullName>
    </recommendedName>
</protein>
<dbReference type="Pfam" id="PF18731">
    <property type="entry name" value="HEPN_Swt1"/>
    <property type="match status" value="1"/>
</dbReference>
<dbReference type="Proteomes" id="UP000240317">
    <property type="component" value="Unassembled WGS sequence"/>
</dbReference>
<dbReference type="InterPro" id="IPR041650">
    <property type="entry name" value="HEPN_Swt1"/>
</dbReference>
<dbReference type="Pfam" id="PF04465">
    <property type="entry name" value="DUF499"/>
    <property type="match status" value="1"/>
</dbReference>
<feature type="region of interest" description="Disordered" evidence="1">
    <location>
        <begin position="972"/>
        <end position="1003"/>
    </location>
</feature>
<evidence type="ECO:0000256" key="1">
    <source>
        <dbReference type="SAM" id="MobiDB-lite"/>
    </source>
</evidence>
<dbReference type="OrthoDB" id="9757917at2"/>
<dbReference type="RefSeq" id="WP_107138393.1">
    <property type="nucleotide sequence ID" value="NZ_PYSV01000011.1"/>
</dbReference>
<name>A0A2T3W6P0_9DEIO</name>
<proteinExistence type="predicted"/>
<comment type="caution">
    <text evidence="3">The sequence shown here is derived from an EMBL/GenBank/DDBJ whole genome shotgun (WGS) entry which is preliminary data.</text>
</comment>
<evidence type="ECO:0000259" key="2">
    <source>
        <dbReference type="Pfam" id="PF18731"/>
    </source>
</evidence>
<dbReference type="EMBL" id="PYSV01000011">
    <property type="protein sequence ID" value="PTA67570.1"/>
    <property type="molecule type" value="Genomic_DNA"/>
</dbReference>
<organism evidence="3 4">
    <name type="scientific">Deinococcus arcticus</name>
    <dbReference type="NCBI Taxonomy" id="2136176"/>
    <lineage>
        <taxon>Bacteria</taxon>
        <taxon>Thermotogati</taxon>
        <taxon>Deinococcota</taxon>
        <taxon>Deinococci</taxon>
        <taxon>Deinococcales</taxon>
        <taxon>Deinococcaceae</taxon>
        <taxon>Deinococcus</taxon>
    </lineage>
</organism>
<sequence>MSNVQEAFGKAVFSYAGAVRGYVSSKLKAEYGEGKPWFEKFMESLSFQKQNNVRNTIEAGNVKAPEDLIDVTHFSDVILRQKDIFKPLFGNQHSKAVTWAQEIADVRHEYSHQKPVSDDDAYRALDNMARLLVLMDETDKAAEVKALRDGLLTGGKATTVSAAAHDPALQPWWKHAQPHADIRKGQFDENTFAAKLDDVVRDDGSAPLEYRRADLFFKKTYLTKELTAVLADTLKRLAGTGGESVVQLRTPFGGGKTHALIALYHLAKHHVDIEDADRAAILGAANLTEVPRARVAVLVGTQLDPNGRSVDGLTLRTLWGEMAYGLGGKDGYELLRAADESGISPSKDRLIELFQVARGKKNSVLILMDELLVYQVKAAGKRVEGTTLQAQTFAFLQSLTEAVAGVEGVALVTTFPESHIEYYDHQEAPEVFSRLEKIFGRVQAVRVPVQGEEIYEVIRRRLFDSIDEKAAEQVAGEYSRLFDAHKDDLPPEARNAGYRKKMMRAFPFHPELIDLLYEQWGSMQSFQKTRGVLRLLARVIEHGYLSGAARPLISLGDVGLEEGEMQSTVTQSLQDAEWRGALASDLSAPGGRSYQLDKEQGGNYARFRLSQTVASAVFMASHSGSDRKGITKPGLNLALMHPEGITPMLITDALDRLKNRLYYLHANGNYVFRAQANLNSVLADRTAQVKRERAMEFVRDAAQKAVGGSLFKPFVWPESHKDVPDGTGFKLVLLGPDATVEDREARDRKLSVLQQNSGGGPRIHKNTLVYLIGKGGDFNRAIEAARTLLALQDIEKDRALTLSPEQKADLKERLGKQTDTVPNLTKAAYTALFVPTSNESGEAVWRELDITAHAKTRPTLEAAVTDVLRQEDMLISAIDPALLLQGPWGLWPTDESYLELHKLREYFTRLPHLPFLEAEVALKGAIVRGIQQGLFELGQFIGSDPKNIWDRKNPVDEGSIFFSEAYRLARPGTIPRPTPVNPDPPIIGPDPGPKPPIAPPPPPTKRGVTYVRLNLPDVTLTQMPALLDVFSALKDAKGQVQMEVRLTASNPAGLDQAMLDLSVKELIDQHGLNVDWHQE</sequence>
<evidence type="ECO:0000313" key="4">
    <source>
        <dbReference type="Proteomes" id="UP000240317"/>
    </source>
</evidence>
<gene>
    <name evidence="3" type="ORF">C8263_12090</name>
</gene>
<keyword evidence="4" id="KW-1185">Reference proteome</keyword>
<dbReference type="InterPro" id="IPR007555">
    <property type="entry name" value="DUF499"/>
</dbReference>
<evidence type="ECO:0000313" key="3">
    <source>
        <dbReference type="EMBL" id="PTA67570.1"/>
    </source>
</evidence>
<accession>A0A2T3W6P0</accession>
<feature type="domain" description="Swt1-like HEPN" evidence="2">
    <location>
        <begin position="15"/>
        <end position="134"/>
    </location>
</feature>
<reference evidence="3 4" key="1">
    <citation type="submission" date="2018-03" db="EMBL/GenBank/DDBJ databases">
        <title>Draft genome of Deinococcus sp. OD32.</title>
        <authorList>
            <person name="Wang X.-P."/>
            <person name="Du Z.-J."/>
        </authorList>
    </citation>
    <scope>NUCLEOTIDE SEQUENCE [LARGE SCALE GENOMIC DNA]</scope>
    <source>
        <strain evidence="3 4">OD32</strain>
    </source>
</reference>
<feature type="compositionally biased region" description="Pro residues" evidence="1">
    <location>
        <begin position="974"/>
        <end position="1003"/>
    </location>
</feature>